<dbReference type="Gene3D" id="3.40.50.720">
    <property type="entry name" value="NAD(P)-binding Rossmann-like Domain"/>
    <property type="match status" value="1"/>
</dbReference>
<sequence>MTDRLLGKVALVTGAASGIGRATATAYAAEGARVVLADLNTERAEQVAETIRADGGHAVAIGVDVTVSALVRRLVERTVAELGSIDVLFHSVADVPFVNTQDARLTELDEQVWDRMIRLFLTGTFLVCKHVGRQMLAQRGGSIVLVATTDALVGVAGLDAYTAAKGGVLALTRSFAAGMAPDGVRVNAICPSFVTTEPQLEWLANSESRALIDRLHLLPIPTPEQIAPLAVYLAADESDAVTGSTFPVDSGYLAFKANLDVMGAMRATEGHR</sequence>
<dbReference type="PRINTS" id="PR00081">
    <property type="entry name" value="GDHRDH"/>
</dbReference>
<dbReference type="InterPro" id="IPR036291">
    <property type="entry name" value="NAD(P)-bd_dom_sf"/>
</dbReference>
<dbReference type="Proteomes" id="UP000323454">
    <property type="component" value="Unassembled WGS sequence"/>
</dbReference>
<dbReference type="Pfam" id="PF13561">
    <property type="entry name" value="adh_short_C2"/>
    <property type="match status" value="1"/>
</dbReference>
<proteinExistence type="inferred from homology"/>
<name>A0A5B2XUM2_9PSEU</name>
<dbReference type="EMBL" id="VUOB01000001">
    <property type="protein sequence ID" value="KAA2267013.1"/>
    <property type="molecule type" value="Genomic_DNA"/>
</dbReference>
<dbReference type="PANTHER" id="PTHR24321">
    <property type="entry name" value="DEHYDROGENASES, SHORT CHAIN"/>
    <property type="match status" value="1"/>
</dbReference>
<gene>
    <name evidence="3" type="ORF">F0L68_00300</name>
</gene>
<protein>
    <submittedName>
        <fullName evidence="3">SDR family oxidoreductase</fullName>
    </submittedName>
</protein>
<reference evidence="3 4" key="2">
    <citation type="submission" date="2019-09" db="EMBL/GenBank/DDBJ databases">
        <authorList>
            <person name="Jin C."/>
        </authorList>
    </citation>
    <scope>NUCLEOTIDE SEQUENCE [LARGE SCALE GENOMIC DNA]</scope>
    <source>
        <strain evidence="3 4">AN110305</strain>
    </source>
</reference>
<keyword evidence="4" id="KW-1185">Reference proteome</keyword>
<comment type="similarity">
    <text evidence="1">Belongs to the short-chain dehydrogenases/reductases (SDR) family.</text>
</comment>
<evidence type="ECO:0000313" key="3">
    <source>
        <dbReference type="EMBL" id="KAA2267013.1"/>
    </source>
</evidence>
<dbReference type="InterPro" id="IPR002347">
    <property type="entry name" value="SDR_fam"/>
</dbReference>
<dbReference type="PANTHER" id="PTHR24321:SF8">
    <property type="entry name" value="ESTRADIOL 17-BETA-DEHYDROGENASE 8-RELATED"/>
    <property type="match status" value="1"/>
</dbReference>
<evidence type="ECO:0000313" key="4">
    <source>
        <dbReference type="Proteomes" id="UP000323454"/>
    </source>
</evidence>
<dbReference type="OrthoDB" id="286404at2"/>
<reference evidence="3 4" key="1">
    <citation type="submission" date="2019-09" db="EMBL/GenBank/DDBJ databases">
        <title>Goodfellowia gen. nov., a new genus of the Pseudonocardineae related to Actinoalloteichus, containing Goodfellowia coeruleoviolacea gen. nov., comb. nov. gen. nov., comb. nov.</title>
        <authorList>
            <person name="Labeda D."/>
        </authorList>
    </citation>
    <scope>NUCLEOTIDE SEQUENCE [LARGE SCALE GENOMIC DNA]</scope>
    <source>
        <strain evidence="3 4">AN110305</strain>
    </source>
</reference>
<keyword evidence="2" id="KW-0560">Oxidoreductase</keyword>
<evidence type="ECO:0000256" key="2">
    <source>
        <dbReference type="ARBA" id="ARBA00023002"/>
    </source>
</evidence>
<organism evidence="3 4">
    <name type="scientific">Solihabitans fulvus</name>
    <dbReference type="NCBI Taxonomy" id="1892852"/>
    <lineage>
        <taxon>Bacteria</taxon>
        <taxon>Bacillati</taxon>
        <taxon>Actinomycetota</taxon>
        <taxon>Actinomycetes</taxon>
        <taxon>Pseudonocardiales</taxon>
        <taxon>Pseudonocardiaceae</taxon>
        <taxon>Solihabitans</taxon>
    </lineage>
</organism>
<accession>A0A5B2XUM2</accession>
<dbReference type="RefSeq" id="WP_149847321.1">
    <property type="nucleotide sequence ID" value="NZ_VUOB01000001.1"/>
</dbReference>
<comment type="caution">
    <text evidence="3">The sequence shown here is derived from an EMBL/GenBank/DDBJ whole genome shotgun (WGS) entry which is preliminary data.</text>
</comment>
<dbReference type="GO" id="GO:0016491">
    <property type="term" value="F:oxidoreductase activity"/>
    <property type="evidence" value="ECO:0007669"/>
    <property type="project" value="UniProtKB-KW"/>
</dbReference>
<dbReference type="CDD" id="cd05233">
    <property type="entry name" value="SDR_c"/>
    <property type="match status" value="1"/>
</dbReference>
<dbReference type="AlphaFoldDB" id="A0A5B2XUM2"/>
<dbReference type="SUPFAM" id="SSF51735">
    <property type="entry name" value="NAD(P)-binding Rossmann-fold domains"/>
    <property type="match status" value="1"/>
</dbReference>
<evidence type="ECO:0000256" key="1">
    <source>
        <dbReference type="ARBA" id="ARBA00006484"/>
    </source>
</evidence>
<dbReference type="FunFam" id="3.40.50.720:FF:000084">
    <property type="entry name" value="Short-chain dehydrogenase reductase"/>
    <property type="match status" value="1"/>
</dbReference>